<name>A0A167GWL1_9BURK</name>
<feature type="region of interest" description="Disordered" evidence="1">
    <location>
        <begin position="563"/>
        <end position="586"/>
    </location>
</feature>
<evidence type="ECO:0000313" key="5">
    <source>
        <dbReference type="Proteomes" id="UP000185680"/>
    </source>
</evidence>
<evidence type="ECO:0000313" key="4">
    <source>
        <dbReference type="Proteomes" id="UP000185657"/>
    </source>
</evidence>
<evidence type="ECO:0000313" key="2">
    <source>
        <dbReference type="EMBL" id="AOW12779.1"/>
    </source>
</evidence>
<dbReference type="EMBL" id="LVWD01000034">
    <property type="protein sequence ID" value="OAD39967.1"/>
    <property type="molecule type" value="Genomic_DNA"/>
</dbReference>
<dbReference type="STRING" id="1763535.LPB072_07915"/>
<protein>
    <submittedName>
        <fullName evidence="2">Uncharacterized protein</fullName>
    </submittedName>
</protein>
<accession>A0A167GWL1</accession>
<sequence length="900" mass="98279">MLVIFLPLWSPEGPTRFLGHDLSLEAFAMTLSHPRQHPSSGRWTAEAGRVTRLRRGSLLWLPLLLGLSPFAMAQEPTSEELWRRQPPPFKAYAQEVVAPTSPGAAMEKRLGGVPWLLAPLASTPQRLAALEKAASHAATRFASVGLRAPRLTRRDGVYPLYFVRDLGSAAAQYGYGYGEFGVIEALRYQKNEWDRVMIVGEADGFGKDQGIYPEKVAVSVAHELFHAVQDSYANWSGHDNSQLHEEKWVTEALPDAIGLWAIEGLSFMGNSPFDPQQRFASGSRRFGKVLGMRPYDYPLDLRTPPPSMPIFPAGSTEDDMREMASYMTNSFWGYAWQQSMPKGSEWKPMRHALMLRTPRRGTSSVREDSLAWTDRSLKENHPAWKRGLYDALPAFLPWWVAYPDDVMHSRKGEFAHTRWLKHAFVDGCPLYELDDAHPTATIKVAMRELAGACARVKWTGTPVGKSGWPAMALVVVSADGGGDAALQDFHLGMHGTSLGKSDPYLDPASKLLSLGWSGLTLDPRKPASTDGETVITFSNVPLDPLYAKRRTYDIYLGVGRSDTSGQLDKPAERGGRPASSARVSPRRHVMPGQVIAVPDGRTLTMAVVPSPIAGKDDCLNATAKSAGVVALGTDAGGASNLMSICLDVATNATRKSLNPVRQPDVKLVLPAVPDGHSGPVRGGQVIATWEDPGLGKRGDQHVDARTKDVDINITLANPAFVRGSFVARFKAPSDTVNGQLSGSFTVWRATTNQRMPLADPLDYVSSDLIQMYTAMGKDPAEIGAKMGRRNASRQSKPSSNSASQVDEICPMDCKAMREGKASPDCLKLMDSLYAACPKGEGESVTRDEVASLAAWMFHTMPEPMRSEMSSGTVDTVMKMPSAMRESWASKLRAARDAESK</sequence>
<proteinExistence type="predicted"/>
<organism evidence="2 5">
    <name type="scientific">Hydrogenophaga crassostreae</name>
    <dbReference type="NCBI Taxonomy" id="1763535"/>
    <lineage>
        <taxon>Bacteria</taxon>
        <taxon>Pseudomonadati</taxon>
        <taxon>Pseudomonadota</taxon>
        <taxon>Betaproteobacteria</taxon>
        <taxon>Burkholderiales</taxon>
        <taxon>Comamonadaceae</taxon>
        <taxon>Hydrogenophaga</taxon>
    </lineage>
</organism>
<dbReference type="KEGG" id="hyl:LPB072_07915"/>
<evidence type="ECO:0000256" key="1">
    <source>
        <dbReference type="SAM" id="MobiDB-lite"/>
    </source>
</evidence>
<dbReference type="EMBL" id="CP017476">
    <property type="protein sequence ID" value="AOW12779.1"/>
    <property type="molecule type" value="Genomic_DNA"/>
</dbReference>
<gene>
    <name evidence="2" type="ORF">LPB072_07915</name>
    <name evidence="3" type="ORF">LPB72_17410</name>
</gene>
<dbReference type="Proteomes" id="UP000185680">
    <property type="component" value="Chromosome"/>
</dbReference>
<reference evidence="3 4" key="1">
    <citation type="submission" date="2016-02" db="EMBL/GenBank/DDBJ databases">
        <title>Draft genome sequence of Hydrogenophaga sp. LPB0072.</title>
        <authorList>
            <person name="Shin S.-K."/>
            <person name="Yi H."/>
        </authorList>
    </citation>
    <scope>NUCLEOTIDE SEQUENCE [LARGE SCALE GENOMIC DNA]</scope>
    <source>
        <strain evidence="3 4">LPB0072</strain>
    </source>
</reference>
<dbReference type="Proteomes" id="UP000185657">
    <property type="component" value="Unassembled WGS sequence"/>
</dbReference>
<keyword evidence="4" id="KW-1185">Reference proteome</keyword>
<reference evidence="2 5" key="2">
    <citation type="submission" date="2016-10" db="EMBL/GenBank/DDBJ databases">
        <title>Hydorgenophaga sp. LPB0072 isolated from gastropod.</title>
        <authorList>
            <person name="Kim E."/>
            <person name="Yi H."/>
        </authorList>
    </citation>
    <scope>NUCLEOTIDE SEQUENCE [LARGE SCALE GENOMIC DNA]</scope>
    <source>
        <strain evidence="2 5">LPB0072</strain>
    </source>
</reference>
<evidence type="ECO:0000313" key="3">
    <source>
        <dbReference type="EMBL" id="OAD39967.1"/>
    </source>
</evidence>
<dbReference type="AlphaFoldDB" id="A0A167GWL1"/>